<evidence type="ECO:0000313" key="1">
    <source>
        <dbReference type="EMBL" id="CAB3978372.1"/>
    </source>
</evidence>
<dbReference type="EMBL" id="CACRXK020000108">
    <property type="protein sequence ID" value="CAB3978372.1"/>
    <property type="molecule type" value="Genomic_DNA"/>
</dbReference>
<accession>A0A7D9HCA5</accession>
<sequence>MTDCLSYFSKSLAKINPNKLFVIPSWIPKLSDPAVQINLDPPTYQQITNVIRKMKSSGSPCPLDQLSIISFKHCPYLRNYLTELIHDIWLSGTVPTEWKRACTILIHKKGNNNDPSNFRPITLESIPLKVFTSCLRNAVYSFLASNNFVEHNIQKGFTPNLSGTLEHTAQMADIINKARIRQRSVVITLLDLKNAFGEIHHNLIQSVFDYHHIPDHIKFVIKSLYTDFQTSIITSEFRTPFMTVGRGVLQGDCLSSLLFNMCFNTFIQHIKAEKYRQFGFSFKLLNPIHWFQFADDAAVITGQESENQHLLNRFSIWCQWSDMIIRVDKCSTFGIKKAITKSVQYLPKLLISNQLIPKITIGESFPYLGRYFDFHMSNDNHKTELTTLLNELVSDIDSKPLHPKNKLLLYSRYVLSKLAWHFTVATLSKTWVTENIDSIANKYIRRWLEVPISGTLSTVFLTNNKFGLSIYPPSVKFIQCQTVLRKALKSSPNE</sequence>
<reference evidence="1" key="1">
    <citation type="submission" date="2020-04" db="EMBL/GenBank/DDBJ databases">
        <authorList>
            <person name="Alioto T."/>
            <person name="Alioto T."/>
            <person name="Gomez Garrido J."/>
        </authorList>
    </citation>
    <scope>NUCLEOTIDE SEQUENCE</scope>
    <source>
        <strain evidence="1">A484AB</strain>
    </source>
</reference>
<dbReference type="AlphaFoldDB" id="A0A7D9HCA5"/>
<comment type="caution">
    <text evidence="1">The sequence shown here is derived from an EMBL/GenBank/DDBJ whole genome shotgun (WGS) entry which is preliminary data.</text>
</comment>
<dbReference type="SUPFAM" id="SSF56672">
    <property type="entry name" value="DNA/RNA polymerases"/>
    <property type="match status" value="1"/>
</dbReference>
<dbReference type="OrthoDB" id="9998011at2759"/>
<dbReference type="Proteomes" id="UP001152795">
    <property type="component" value="Unassembled WGS sequence"/>
</dbReference>
<evidence type="ECO:0000313" key="2">
    <source>
        <dbReference type="Proteomes" id="UP001152795"/>
    </source>
</evidence>
<dbReference type="Pfam" id="PF00078">
    <property type="entry name" value="RVT_1"/>
    <property type="match status" value="1"/>
</dbReference>
<dbReference type="PANTHER" id="PTHR19446">
    <property type="entry name" value="REVERSE TRANSCRIPTASES"/>
    <property type="match status" value="1"/>
</dbReference>
<dbReference type="InterPro" id="IPR043502">
    <property type="entry name" value="DNA/RNA_pol_sf"/>
</dbReference>
<organism evidence="1 2">
    <name type="scientific">Paramuricea clavata</name>
    <name type="common">Red gorgonian</name>
    <name type="synonym">Violescent sea-whip</name>
    <dbReference type="NCBI Taxonomy" id="317549"/>
    <lineage>
        <taxon>Eukaryota</taxon>
        <taxon>Metazoa</taxon>
        <taxon>Cnidaria</taxon>
        <taxon>Anthozoa</taxon>
        <taxon>Octocorallia</taxon>
        <taxon>Malacalcyonacea</taxon>
        <taxon>Plexauridae</taxon>
        <taxon>Paramuricea</taxon>
    </lineage>
</organism>
<dbReference type="PROSITE" id="PS50878">
    <property type="entry name" value="RT_POL"/>
    <property type="match status" value="1"/>
</dbReference>
<gene>
    <name evidence="1" type="ORF">PACLA_8A064850</name>
</gene>
<keyword evidence="2" id="KW-1185">Reference proteome</keyword>
<dbReference type="CDD" id="cd01650">
    <property type="entry name" value="RT_nLTR_like"/>
    <property type="match status" value="1"/>
</dbReference>
<name>A0A7D9HCA5_PARCT</name>
<protein>
    <submittedName>
        <fullName evidence="1">Uncharacterized protein</fullName>
    </submittedName>
</protein>
<proteinExistence type="predicted"/>
<dbReference type="InterPro" id="IPR000477">
    <property type="entry name" value="RT_dom"/>
</dbReference>